<organism evidence="7 8">
    <name type="scientific">Enterococcus faecalis RP2S-4</name>
    <dbReference type="NCBI Taxonomy" id="1244145"/>
    <lineage>
        <taxon>Bacteria</taxon>
        <taxon>Bacillati</taxon>
        <taxon>Bacillota</taxon>
        <taxon>Bacilli</taxon>
        <taxon>Lactobacillales</taxon>
        <taxon>Enterococcaceae</taxon>
        <taxon>Enterococcus</taxon>
    </lineage>
</organism>
<dbReference type="AlphaFoldDB" id="A0ABC9TMX0"/>
<dbReference type="Gene3D" id="1.10.10.10">
    <property type="entry name" value="Winged helix-like DNA-binding domain superfamily/Winged helix DNA-binding domain"/>
    <property type="match status" value="1"/>
</dbReference>
<dbReference type="InterPro" id="IPR013249">
    <property type="entry name" value="RNA_pol_sigma70_r4_t2"/>
</dbReference>
<accession>A0ABC9TMX0</accession>
<keyword evidence="3" id="KW-0731">Sigma factor</keyword>
<dbReference type="GO" id="GO:0016987">
    <property type="term" value="F:sigma factor activity"/>
    <property type="evidence" value="ECO:0007669"/>
    <property type="project" value="UniProtKB-KW"/>
</dbReference>
<proteinExistence type="inferred from homology"/>
<dbReference type="SUPFAM" id="SSF88946">
    <property type="entry name" value="Sigma2 domain of RNA polymerase sigma factors"/>
    <property type="match status" value="1"/>
</dbReference>
<dbReference type="InterPro" id="IPR007627">
    <property type="entry name" value="RNA_pol_sigma70_r2"/>
</dbReference>
<dbReference type="Pfam" id="PF08281">
    <property type="entry name" value="Sigma70_r4_2"/>
    <property type="match status" value="1"/>
</dbReference>
<protein>
    <submittedName>
        <fullName evidence="7">Sigma-70 region 2</fullName>
    </submittedName>
</protein>
<dbReference type="InterPro" id="IPR039425">
    <property type="entry name" value="RNA_pol_sigma-70-like"/>
</dbReference>
<keyword evidence="4" id="KW-0804">Transcription</keyword>
<evidence type="ECO:0000259" key="5">
    <source>
        <dbReference type="Pfam" id="PF04542"/>
    </source>
</evidence>
<keyword evidence="2" id="KW-0805">Transcription regulation</keyword>
<evidence type="ECO:0000259" key="6">
    <source>
        <dbReference type="Pfam" id="PF08281"/>
    </source>
</evidence>
<dbReference type="InterPro" id="IPR036388">
    <property type="entry name" value="WH-like_DNA-bd_sf"/>
</dbReference>
<dbReference type="CDD" id="cd06171">
    <property type="entry name" value="Sigma70_r4"/>
    <property type="match status" value="1"/>
</dbReference>
<name>A0ABC9TMX0_ENTFL</name>
<dbReference type="Gene3D" id="1.10.1740.10">
    <property type="match status" value="1"/>
</dbReference>
<feature type="domain" description="RNA polymerase sigma factor 70 region 4 type 2" evidence="6">
    <location>
        <begin position="112"/>
        <end position="160"/>
    </location>
</feature>
<dbReference type="PANTHER" id="PTHR43133:SF60">
    <property type="entry name" value="RNA POLYMERASE SIGMA FACTOR SIGV"/>
    <property type="match status" value="1"/>
</dbReference>
<gene>
    <name evidence="7" type="ORF">D358_00342</name>
</gene>
<evidence type="ECO:0000256" key="1">
    <source>
        <dbReference type="ARBA" id="ARBA00010641"/>
    </source>
</evidence>
<dbReference type="InterPro" id="IPR013324">
    <property type="entry name" value="RNA_pol_sigma_r3/r4-like"/>
</dbReference>
<evidence type="ECO:0000256" key="3">
    <source>
        <dbReference type="ARBA" id="ARBA00023082"/>
    </source>
</evidence>
<dbReference type="NCBIfam" id="TIGR02937">
    <property type="entry name" value="sigma70-ECF"/>
    <property type="match status" value="1"/>
</dbReference>
<reference evidence="7 8" key="1">
    <citation type="submission" date="2013-06" db="EMBL/GenBank/DDBJ databases">
        <authorList>
            <person name="Weinstock G."/>
            <person name="Sodergren E."/>
            <person name="Lobos E.A."/>
            <person name="Fulton L."/>
            <person name="Fulton R."/>
            <person name="Courtney L."/>
            <person name="Fronick C."/>
            <person name="O'Laughlin M."/>
            <person name="Godfrey J."/>
            <person name="Wilson R.M."/>
            <person name="Miner T."/>
            <person name="Farmer C."/>
            <person name="Delehaunty K."/>
            <person name="Cordes M."/>
            <person name="Minx P."/>
            <person name="Tomlinson C."/>
            <person name="Chen J."/>
            <person name="Wollam A."/>
            <person name="Pepin K.H."/>
            <person name="Bhonagiri V."/>
            <person name="Zhang X."/>
            <person name="Warren W."/>
            <person name="Mitreva M."/>
            <person name="Mardis E.R."/>
            <person name="Wilson R.K."/>
        </authorList>
    </citation>
    <scope>NUCLEOTIDE SEQUENCE [LARGE SCALE GENOMIC DNA]</scope>
    <source>
        <strain evidence="7 8">RP2S-4</strain>
    </source>
</reference>
<comment type="similarity">
    <text evidence="1">Belongs to the sigma-70 factor family. ECF subfamily.</text>
</comment>
<evidence type="ECO:0000313" key="8">
    <source>
        <dbReference type="Proteomes" id="UP000015750"/>
    </source>
</evidence>
<sequence>MEKELQIELVQKSKAGDVNAFIKLCEAYQTILYNSAYKILLNYEDAGDCLQETEFKAWQKIETLTNEAAFNTWIFKIMTNISKNMLVKKQNFVELEENTVTTFYSEKANFFIKELLSEIPDIYRISLILYYYAGFSAIEIAQQQRISVNTVKTRIARGREILKKRLEEKKYG</sequence>
<dbReference type="InterPro" id="IPR014284">
    <property type="entry name" value="RNA_pol_sigma-70_dom"/>
</dbReference>
<evidence type="ECO:0000256" key="4">
    <source>
        <dbReference type="ARBA" id="ARBA00023163"/>
    </source>
</evidence>
<dbReference type="InterPro" id="IPR013325">
    <property type="entry name" value="RNA_pol_sigma_r2"/>
</dbReference>
<dbReference type="PANTHER" id="PTHR43133">
    <property type="entry name" value="RNA POLYMERASE ECF-TYPE SIGMA FACTO"/>
    <property type="match status" value="1"/>
</dbReference>
<evidence type="ECO:0000256" key="2">
    <source>
        <dbReference type="ARBA" id="ARBA00023015"/>
    </source>
</evidence>
<dbReference type="EMBL" id="ATIR01000013">
    <property type="protein sequence ID" value="EPI11335.1"/>
    <property type="molecule type" value="Genomic_DNA"/>
</dbReference>
<dbReference type="SUPFAM" id="SSF88659">
    <property type="entry name" value="Sigma3 and sigma4 domains of RNA polymerase sigma factors"/>
    <property type="match status" value="1"/>
</dbReference>
<evidence type="ECO:0000313" key="7">
    <source>
        <dbReference type="EMBL" id="EPI11335.1"/>
    </source>
</evidence>
<feature type="domain" description="RNA polymerase sigma-70 region 2" evidence="5">
    <location>
        <begin position="25"/>
        <end position="90"/>
    </location>
</feature>
<dbReference type="RefSeq" id="WP_016626981.1">
    <property type="nucleotide sequence ID" value="NZ_KE351809.1"/>
</dbReference>
<dbReference type="Proteomes" id="UP000015750">
    <property type="component" value="Unassembled WGS sequence"/>
</dbReference>
<comment type="caution">
    <text evidence="7">The sequence shown here is derived from an EMBL/GenBank/DDBJ whole genome shotgun (WGS) entry which is preliminary data.</text>
</comment>
<dbReference type="Pfam" id="PF04542">
    <property type="entry name" value="Sigma70_r2"/>
    <property type="match status" value="1"/>
</dbReference>